<dbReference type="GO" id="GO:0000287">
    <property type="term" value="F:magnesium ion binding"/>
    <property type="evidence" value="ECO:0007669"/>
    <property type="project" value="TreeGrafter"/>
</dbReference>
<dbReference type="Gene3D" id="3.20.20.120">
    <property type="entry name" value="Enolase-like C-terminal domain"/>
    <property type="match status" value="1"/>
</dbReference>
<dbReference type="InterPro" id="IPR036849">
    <property type="entry name" value="Enolase-like_C_sf"/>
</dbReference>
<dbReference type="Pfam" id="PF13378">
    <property type="entry name" value="MR_MLE_C"/>
    <property type="match status" value="1"/>
</dbReference>
<dbReference type="Gene3D" id="3.30.390.10">
    <property type="entry name" value="Enolase-like, N-terminal domain"/>
    <property type="match status" value="1"/>
</dbReference>
<dbReference type="InterPro" id="IPR029017">
    <property type="entry name" value="Enolase-like_N"/>
</dbReference>
<dbReference type="InterPro" id="IPR046945">
    <property type="entry name" value="RHMD-like"/>
</dbReference>
<evidence type="ECO:0000313" key="5">
    <source>
        <dbReference type="EMBL" id="TDC80500.1"/>
    </source>
</evidence>
<accession>A0A4R4TR72</accession>
<protein>
    <recommendedName>
        <fullName evidence="4">Mandelate racemase/muconate lactonizing enzyme C-terminal domain-containing protein</fullName>
    </recommendedName>
</protein>
<keyword evidence="2" id="KW-0479">Metal-binding</keyword>
<dbReference type="Proteomes" id="UP000295345">
    <property type="component" value="Unassembled WGS sequence"/>
</dbReference>
<dbReference type="PANTHER" id="PTHR13794:SF58">
    <property type="entry name" value="MITOCHONDRIAL ENOLASE SUPERFAMILY MEMBER 1"/>
    <property type="match status" value="1"/>
</dbReference>
<dbReference type="SMART" id="SM00922">
    <property type="entry name" value="MR_MLE"/>
    <property type="match status" value="1"/>
</dbReference>
<dbReference type="InterPro" id="IPR013342">
    <property type="entry name" value="Mandelate_racemase_C"/>
</dbReference>
<keyword evidence="6" id="KW-1185">Reference proteome</keyword>
<dbReference type="EMBL" id="SMKI01000001">
    <property type="protein sequence ID" value="TDC80500.1"/>
    <property type="molecule type" value="Genomic_DNA"/>
</dbReference>
<comment type="caution">
    <text evidence="5">The sequence shown here is derived from an EMBL/GenBank/DDBJ whole genome shotgun (WGS) entry which is preliminary data.</text>
</comment>
<keyword evidence="3" id="KW-0460">Magnesium</keyword>
<evidence type="ECO:0000256" key="2">
    <source>
        <dbReference type="ARBA" id="ARBA00022723"/>
    </source>
</evidence>
<evidence type="ECO:0000256" key="3">
    <source>
        <dbReference type="ARBA" id="ARBA00022842"/>
    </source>
</evidence>
<gene>
    <name evidence="5" type="ORF">E1283_00090</name>
</gene>
<organism evidence="5 6">
    <name type="scientific">Streptomyces hainanensis</name>
    <dbReference type="NCBI Taxonomy" id="402648"/>
    <lineage>
        <taxon>Bacteria</taxon>
        <taxon>Bacillati</taxon>
        <taxon>Actinomycetota</taxon>
        <taxon>Actinomycetes</taxon>
        <taxon>Kitasatosporales</taxon>
        <taxon>Streptomycetaceae</taxon>
        <taxon>Streptomyces</taxon>
    </lineage>
</organism>
<dbReference type="GO" id="GO:0016052">
    <property type="term" value="P:carbohydrate catabolic process"/>
    <property type="evidence" value="ECO:0007669"/>
    <property type="project" value="TreeGrafter"/>
</dbReference>
<evidence type="ECO:0000259" key="4">
    <source>
        <dbReference type="SMART" id="SM00922"/>
    </source>
</evidence>
<evidence type="ECO:0000256" key="1">
    <source>
        <dbReference type="ARBA" id="ARBA00001946"/>
    </source>
</evidence>
<dbReference type="Pfam" id="PF02746">
    <property type="entry name" value="MR_MLE_N"/>
    <property type="match status" value="1"/>
</dbReference>
<dbReference type="InterPro" id="IPR029065">
    <property type="entry name" value="Enolase_C-like"/>
</dbReference>
<reference evidence="5 6" key="1">
    <citation type="submission" date="2019-03" db="EMBL/GenBank/DDBJ databases">
        <title>Draft genome sequences of novel Actinobacteria.</title>
        <authorList>
            <person name="Sahin N."/>
            <person name="Ay H."/>
            <person name="Saygin H."/>
        </authorList>
    </citation>
    <scope>NUCLEOTIDE SEQUENCE [LARGE SCALE GENOMIC DNA]</scope>
    <source>
        <strain evidence="5 6">DSM 41900</strain>
    </source>
</reference>
<comment type="cofactor">
    <cofactor evidence="1">
        <name>Mg(2+)</name>
        <dbReference type="ChEBI" id="CHEBI:18420"/>
    </cofactor>
</comment>
<feature type="domain" description="Mandelate racemase/muconate lactonizing enzyme C-terminal" evidence="4">
    <location>
        <begin position="158"/>
        <end position="256"/>
    </location>
</feature>
<dbReference type="OrthoDB" id="9796450at2"/>
<dbReference type="SUPFAM" id="SSF51604">
    <property type="entry name" value="Enolase C-terminal domain-like"/>
    <property type="match status" value="1"/>
</dbReference>
<evidence type="ECO:0000313" key="6">
    <source>
        <dbReference type="Proteomes" id="UP000295345"/>
    </source>
</evidence>
<sequence>MTHSDRKVATRAVERADCRVAFAEIAVCSLELPAPVRLGDSIYPTRDYVVLRLVDGEGTEGFAFGYSRGTPLAATLESILGSVVGTRAGARAGTVQRILSASPAVRPLLVRAVSLADIALWDLTAKSVGAPLVELLGATRDRVPVMPVAGYFRDVRGDDAVIEEIAELERRGHRQIKLMVGAVGSPQAIAFLGRAREALASETRLAVDAHYSLSTVPEAVRTARALEDAGVTLLEDPFVPTEWRKLRELRRGSRIELAAGEDVVDPVQYLDLLESVSVLRVDPTTCGGVRAALSGIEAASHRGVEVIPHVFTAIAAQLAGAFPIVTSVEHISVASGSDPIDRYFDGELAIEAGEVVVDRRPGVGIHLDWERLRREAVSVVRIDAA</sequence>
<dbReference type="InterPro" id="IPR013341">
    <property type="entry name" value="Mandelate_racemase_N_dom"/>
</dbReference>
<dbReference type="GO" id="GO:0016836">
    <property type="term" value="F:hydro-lyase activity"/>
    <property type="evidence" value="ECO:0007669"/>
    <property type="project" value="TreeGrafter"/>
</dbReference>
<name>A0A4R4TR72_9ACTN</name>
<dbReference type="AlphaFoldDB" id="A0A4R4TR72"/>
<dbReference type="PANTHER" id="PTHR13794">
    <property type="entry name" value="ENOLASE SUPERFAMILY, MANDELATE RACEMASE"/>
    <property type="match status" value="1"/>
</dbReference>
<dbReference type="SUPFAM" id="SSF54826">
    <property type="entry name" value="Enolase N-terminal domain-like"/>
    <property type="match status" value="1"/>
</dbReference>
<proteinExistence type="predicted"/>
<dbReference type="SFLD" id="SFLDS00001">
    <property type="entry name" value="Enolase"/>
    <property type="match status" value="1"/>
</dbReference>